<keyword evidence="1" id="KW-0245">EGF-like domain</keyword>
<proteinExistence type="predicted"/>
<keyword evidence="1" id="KW-1015">Disulfide bond</keyword>
<keyword evidence="2" id="KW-0732">Signal</keyword>
<dbReference type="InterPro" id="IPR000742">
    <property type="entry name" value="EGF"/>
</dbReference>
<dbReference type="PROSITE" id="PS50026">
    <property type="entry name" value="EGF_3"/>
    <property type="match status" value="1"/>
</dbReference>
<dbReference type="AlphaFoldDB" id="A0AAN5CQC0"/>
<keyword evidence="5" id="KW-1185">Reference proteome</keyword>
<evidence type="ECO:0000313" key="5">
    <source>
        <dbReference type="Proteomes" id="UP001328107"/>
    </source>
</evidence>
<evidence type="ECO:0000256" key="1">
    <source>
        <dbReference type="PROSITE-ProRule" id="PRU00076"/>
    </source>
</evidence>
<feature type="signal peptide" evidence="2">
    <location>
        <begin position="1"/>
        <end position="20"/>
    </location>
</feature>
<accession>A0AAN5CQC0</accession>
<evidence type="ECO:0000259" key="3">
    <source>
        <dbReference type="PROSITE" id="PS50026"/>
    </source>
</evidence>
<dbReference type="PROSITE" id="PS00022">
    <property type="entry name" value="EGF_1"/>
    <property type="match status" value="2"/>
</dbReference>
<dbReference type="Gene3D" id="2.10.25.10">
    <property type="entry name" value="Laminin"/>
    <property type="match status" value="1"/>
</dbReference>
<sequence length="249" mass="28000">MSLRMILLFLTASLAAIALSQRPKVKDMNGKQLVDLADVGDSCTDSYTGYAIIDGSLERCDNFTSIMMGGREGEREAYEYFKCRRLRVHGEMRRGKCVCKKNYKGPSCNEYEGCPVDRPFLYSTECTSNICQHGGRLAVATTHMECICKGEWDGRLCDRLACWRLTNRGHDKRYRNAGDKCECGTHYEGENCSVLKSCEKNGKFENGVCICADGYGGETCGQKCPGGKTTYVHHLIWTHLLIMQCLLFR</sequence>
<reference evidence="5" key="1">
    <citation type="submission" date="2022-10" db="EMBL/GenBank/DDBJ databases">
        <title>Genome assembly of Pristionchus species.</title>
        <authorList>
            <person name="Yoshida K."/>
            <person name="Sommer R.J."/>
        </authorList>
    </citation>
    <scope>NUCLEOTIDE SEQUENCE [LARGE SCALE GENOMIC DNA]</scope>
    <source>
        <strain evidence="5">RS5460</strain>
    </source>
</reference>
<evidence type="ECO:0000256" key="2">
    <source>
        <dbReference type="SAM" id="SignalP"/>
    </source>
</evidence>
<feature type="non-terminal residue" evidence="4">
    <location>
        <position position="249"/>
    </location>
</feature>
<comment type="caution">
    <text evidence="1">Lacks conserved residue(s) required for the propagation of feature annotation.</text>
</comment>
<gene>
    <name evidence="4" type="ORF">PMAYCL1PPCAC_18833</name>
</gene>
<dbReference type="Pfam" id="PF23106">
    <property type="entry name" value="EGF_Teneurin"/>
    <property type="match status" value="1"/>
</dbReference>
<dbReference type="Proteomes" id="UP001328107">
    <property type="component" value="Unassembled WGS sequence"/>
</dbReference>
<feature type="chain" id="PRO_5042920100" description="EGF-like domain-containing protein" evidence="2">
    <location>
        <begin position="21"/>
        <end position="249"/>
    </location>
</feature>
<dbReference type="EMBL" id="BTRK01000004">
    <property type="protein sequence ID" value="GMR48638.1"/>
    <property type="molecule type" value="Genomic_DNA"/>
</dbReference>
<protein>
    <recommendedName>
        <fullName evidence="3">EGF-like domain-containing protein</fullName>
    </recommendedName>
</protein>
<feature type="disulfide bond" evidence="1">
    <location>
        <begin position="148"/>
        <end position="157"/>
    </location>
</feature>
<dbReference type="SUPFAM" id="SSF57196">
    <property type="entry name" value="EGF/Laminin"/>
    <property type="match status" value="1"/>
</dbReference>
<comment type="caution">
    <text evidence="4">The sequence shown here is derived from an EMBL/GenBank/DDBJ whole genome shotgun (WGS) entry which is preliminary data.</text>
</comment>
<feature type="domain" description="EGF-like" evidence="3">
    <location>
        <begin position="122"/>
        <end position="158"/>
    </location>
</feature>
<organism evidence="4 5">
    <name type="scientific">Pristionchus mayeri</name>
    <dbReference type="NCBI Taxonomy" id="1317129"/>
    <lineage>
        <taxon>Eukaryota</taxon>
        <taxon>Metazoa</taxon>
        <taxon>Ecdysozoa</taxon>
        <taxon>Nematoda</taxon>
        <taxon>Chromadorea</taxon>
        <taxon>Rhabditida</taxon>
        <taxon>Rhabditina</taxon>
        <taxon>Diplogasteromorpha</taxon>
        <taxon>Diplogasteroidea</taxon>
        <taxon>Neodiplogasteridae</taxon>
        <taxon>Pristionchus</taxon>
    </lineage>
</organism>
<name>A0AAN5CQC0_9BILA</name>
<evidence type="ECO:0000313" key="4">
    <source>
        <dbReference type="EMBL" id="GMR48638.1"/>
    </source>
</evidence>